<dbReference type="Proteomes" id="UP000499080">
    <property type="component" value="Unassembled WGS sequence"/>
</dbReference>
<dbReference type="AlphaFoldDB" id="A0A4Y2WRB9"/>
<sequence length="121" mass="13808">MVSFDDIWRPIACSWLSPYHCPSEIVLDAKSRLIRKEYVAPLLWCPIAMFKAPMQPRSDVRWGHKQQIVVRTVILHAVCVKQFGGIWAFLQQQRDATPAVALLVSSGVWHIATGSDRLPLW</sequence>
<protein>
    <submittedName>
        <fullName evidence="1">Uncharacterized protein</fullName>
    </submittedName>
</protein>
<organism evidence="1 2">
    <name type="scientific">Araneus ventricosus</name>
    <name type="common">Orbweaver spider</name>
    <name type="synonym">Epeira ventricosa</name>
    <dbReference type="NCBI Taxonomy" id="182803"/>
    <lineage>
        <taxon>Eukaryota</taxon>
        <taxon>Metazoa</taxon>
        <taxon>Ecdysozoa</taxon>
        <taxon>Arthropoda</taxon>
        <taxon>Chelicerata</taxon>
        <taxon>Arachnida</taxon>
        <taxon>Araneae</taxon>
        <taxon>Araneomorphae</taxon>
        <taxon>Entelegynae</taxon>
        <taxon>Araneoidea</taxon>
        <taxon>Araneidae</taxon>
        <taxon>Araneus</taxon>
    </lineage>
</organism>
<keyword evidence="2" id="KW-1185">Reference proteome</keyword>
<evidence type="ECO:0000313" key="1">
    <source>
        <dbReference type="EMBL" id="GBO40055.1"/>
    </source>
</evidence>
<name>A0A4Y2WRB9_ARAVE</name>
<reference evidence="1 2" key="1">
    <citation type="journal article" date="2019" name="Sci. Rep.">
        <title>Orb-weaving spider Araneus ventricosus genome elucidates the spidroin gene catalogue.</title>
        <authorList>
            <person name="Kono N."/>
            <person name="Nakamura H."/>
            <person name="Ohtoshi R."/>
            <person name="Moran D.A.P."/>
            <person name="Shinohara A."/>
            <person name="Yoshida Y."/>
            <person name="Fujiwara M."/>
            <person name="Mori M."/>
            <person name="Tomita M."/>
            <person name="Arakawa K."/>
        </authorList>
    </citation>
    <scope>NUCLEOTIDE SEQUENCE [LARGE SCALE GENOMIC DNA]</scope>
</reference>
<proteinExistence type="predicted"/>
<dbReference type="EMBL" id="BGPR01065214">
    <property type="protein sequence ID" value="GBO40055.1"/>
    <property type="molecule type" value="Genomic_DNA"/>
</dbReference>
<accession>A0A4Y2WRB9</accession>
<gene>
    <name evidence="1" type="ORF">AVEN_242528_1</name>
</gene>
<comment type="caution">
    <text evidence="1">The sequence shown here is derived from an EMBL/GenBank/DDBJ whole genome shotgun (WGS) entry which is preliminary data.</text>
</comment>
<evidence type="ECO:0000313" key="2">
    <source>
        <dbReference type="Proteomes" id="UP000499080"/>
    </source>
</evidence>